<dbReference type="Pfam" id="PF23282">
    <property type="entry name" value="WHD_ROQ1"/>
    <property type="match status" value="1"/>
</dbReference>
<dbReference type="Pfam" id="PF00931">
    <property type="entry name" value="NB-ARC"/>
    <property type="match status" value="1"/>
</dbReference>
<dbReference type="Proteomes" id="UP001168098">
    <property type="component" value="Unassembled WGS sequence"/>
</dbReference>
<name>A0AA38YTK5_VITRO</name>
<feature type="domain" description="TIR" evidence="14">
    <location>
        <begin position="18"/>
        <end position="183"/>
    </location>
</feature>
<dbReference type="FunFam" id="3.40.50.10140:FF:000007">
    <property type="entry name" value="Disease resistance protein (TIR-NBS-LRR class)"/>
    <property type="match status" value="1"/>
</dbReference>
<dbReference type="InterPro" id="IPR027417">
    <property type="entry name" value="P-loop_NTPase"/>
</dbReference>
<keyword evidence="4" id="KW-0963">Cytoplasm</keyword>
<dbReference type="GO" id="GO:0005737">
    <property type="term" value="C:cytoplasm"/>
    <property type="evidence" value="ECO:0007669"/>
    <property type="project" value="UniProtKB-SubCell"/>
</dbReference>
<comment type="caution">
    <text evidence="15">The sequence shown here is derived from an EMBL/GenBank/DDBJ whole genome shotgun (WGS) entry which is preliminary data.</text>
</comment>
<protein>
    <recommendedName>
        <fullName evidence="3">ADP-ribosyl cyclase/cyclic ADP-ribose hydrolase</fullName>
        <ecNumber evidence="3">3.2.2.6</ecNumber>
    </recommendedName>
</protein>
<dbReference type="Pfam" id="PF07725">
    <property type="entry name" value="LRR_3"/>
    <property type="match status" value="1"/>
</dbReference>
<dbReference type="Gene3D" id="3.40.50.300">
    <property type="entry name" value="P-loop containing nucleotide triphosphate hydrolases"/>
    <property type="match status" value="1"/>
</dbReference>
<evidence type="ECO:0000256" key="9">
    <source>
        <dbReference type="ARBA" id="ARBA00023027"/>
    </source>
</evidence>
<dbReference type="SUPFAM" id="SSF52058">
    <property type="entry name" value="L domain-like"/>
    <property type="match status" value="2"/>
</dbReference>
<evidence type="ECO:0000256" key="2">
    <source>
        <dbReference type="ARBA" id="ARBA00004496"/>
    </source>
</evidence>
<dbReference type="PRINTS" id="PR00364">
    <property type="entry name" value="DISEASERSIST"/>
</dbReference>
<dbReference type="InterPro" id="IPR000157">
    <property type="entry name" value="TIR_dom"/>
</dbReference>
<dbReference type="InterPro" id="IPR011713">
    <property type="entry name" value="Leu-rich_rpt_3"/>
</dbReference>
<dbReference type="InterPro" id="IPR002182">
    <property type="entry name" value="NB-ARC"/>
</dbReference>
<evidence type="ECO:0000256" key="4">
    <source>
        <dbReference type="ARBA" id="ARBA00022490"/>
    </source>
</evidence>
<comment type="subcellular location">
    <subcellularLocation>
        <location evidence="2">Cytoplasm</location>
    </subcellularLocation>
    <subcellularLocation>
        <location evidence="1">Nucleus</location>
    </subcellularLocation>
</comment>
<evidence type="ECO:0000256" key="5">
    <source>
        <dbReference type="ARBA" id="ARBA00022614"/>
    </source>
</evidence>
<dbReference type="AlphaFoldDB" id="A0AA38YTK5"/>
<dbReference type="Pfam" id="PF23286">
    <property type="entry name" value="LRR_13"/>
    <property type="match status" value="2"/>
</dbReference>
<evidence type="ECO:0000259" key="14">
    <source>
        <dbReference type="PROSITE" id="PS50104"/>
    </source>
</evidence>
<dbReference type="InterPro" id="IPR045344">
    <property type="entry name" value="C-JID"/>
</dbReference>
<keyword evidence="10" id="KW-0539">Nucleus</keyword>
<dbReference type="PANTHER" id="PTHR11017:SF570">
    <property type="entry name" value="DISEASE RESISTANCE PROTEIN (TIR-NBS CLASS)-RELATED"/>
    <property type="match status" value="1"/>
</dbReference>
<dbReference type="InterPro" id="IPR042197">
    <property type="entry name" value="Apaf_helical"/>
</dbReference>
<evidence type="ECO:0000256" key="12">
    <source>
        <dbReference type="ARBA" id="ARBA00061488"/>
    </source>
</evidence>
<dbReference type="SUPFAM" id="SSF52540">
    <property type="entry name" value="P-loop containing nucleoside triphosphate hydrolases"/>
    <property type="match status" value="1"/>
</dbReference>
<comment type="similarity">
    <text evidence="12">Belongs to the disease resistance TIR-NB-LRR family.</text>
</comment>
<dbReference type="SUPFAM" id="SSF52200">
    <property type="entry name" value="Toll/Interleukin receptor TIR domain"/>
    <property type="match status" value="1"/>
</dbReference>
<dbReference type="Gene3D" id="1.10.8.430">
    <property type="entry name" value="Helical domain of apoptotic protease-activating factors"/>
    <property type="match status" value="1"/>
</dbReference>
<dbReference type="InterPro" id="IPR035897">
    <property type="entry name" value="Toll_tir_struct_dom_sf"/>
</dbReference>
<dbReference type="EC" id="3.2.2.6" evidence="3"/>
<dbReference type="InterPro" id="IPR058546">
    <property type="entry name" value="RPS4B/Roq1-like_LRR"/>
</dbReference>
<dbReference type="Pfam" id="PF20160">
    <property type="entry name" value="C-JID"/>
    <property type="match status" value="1"/>
</dbReference>
<evidence type="ECO:0000256" key="1">
    <source>
        <dbReference type="ARBA" id="ARBA00004123"/>
    </source>
</evidence>
<dbReference type="EMBL" id="JARBHA010000018">
    <property type="protein sequence ID" value="KAJ9676355.1"/>
    <property type="molecule type" value="Genomic_DNA"/>
</dbReference>
<dbReference type="PROSITE" id="PS50104">
    <property type="entry name" value="TIR"/>
    <property type="match status" value="1"/>
</dbReference>
<dbReference type="GO" id="GO:0005634">
    <property type="term" value="C:nucleus"/>
    <property type="evidence" value="ECO:0007669"/>
    <property type="project" value="UniProtKB-SubCell"/>
</dbReference>
<keyword evidence="8" id="KW-0611">Plant defense</keyword>
<dbReference type="FunFam" id="3.80.10.10:FF:000386">
    <property type="entry name" value="Disease resistance protein RPS4"/>
    <property type="match status" value="1"/>
</dbReference>
<evidence type="ECO:0000256" key="13">
    <source>
        <dbReference type="SAM" id="MobiDB-lite"/>
    </source>
</evidence>
<evidence type="ECO:0000256" key="10">
    <source>
        <dbReference type="ARBA" id="ARBA00023242"/>
    </source>
</evidence>
<evidence type="ECO:0000313" key="15">
    <source>
        <dbReference type="EMBL" id="KAJ9676355.1"/>
    </source>
</evidence>
<evidence type="ECO:0000256" key="11">
    <source>
        <dbReference type="ARBA" id="ARBA00047304"/>
    </source>
</evidence>
<evidence type="ECO:0000256" key="7">
    <source>
        <dbReference type="ARBA" id="ARBA00022801"/>
    </source>
</evidence>
<keyword evidence="7" id="KW-0378">Hydrolase</keyword>
<dbReference type="PANTHER" id="PTHR11017">
    <property type="entry name" value="LEUCINE-RICH REPEAT-CONTAINING PROTEIN"/>
    <property type="match status" value="1"/>
</dbReference>
<accession>A0AA38YTK5</accession>
<dbReference type="GO" id="GO:0061809">
    <property type="term" value="F:NAD+ nucleosidase activity, cyclic ADP-ribose generating"/>
    <property type="evidence" value="ECO:0007669"/>
    <property type="project" value="UniProtKB-EC"/>
</dbReference>
<comment type="catalytic activity">
    <reaction evidence="11">
        <text>NAD(+) + H2O = ADP-D-ribose + nicotinamide + H(+)</text>
        <dbReference type="Rhea" id="RHEA:16301"/>
        <dbReference type="ChEBI" id="CHEBI:15377"/>
        <dbReference type="ChEBI" id="CHEBI:15378"/>
        <dbReference type="ChEBI" id="CHEBI:17154"/>
        <dbReference type="ChEBI" id="CHEBI:57540"/>
        <dbReference type="ChEBI" id="CHEBI:57967"/>
        <dbReference type="EC" id="3.2.2.6"/>
    </reaction>
    <physiologicalReaction direction="left-to-right" evidence="11">
        <dbReference type="Rhea" id="RHEA:16302"/>
    </physiologicalReaction>
</comment>
<keyword evidence="9" id="KW-0520">NAD</keyword>
<organism evidence="15 16">
    <name type="scientific">Vitis rotundifolia</name>
    <name type="common">Muscadine grape</name>
    <dbReference type="NCBI Taxonomy" id="103349"/>
    <lineage>
        <taxon>Eukaryota</taxon>
        <taxon>Viridiplantae</taxon>
        <taxon>Streptophyta</taxon>
        <taxon>Embryophyta</taxon>
        <taxon>Tracheophyta</taxon>
        <taxon>Spermatophyta</taxon>
        <taxon>Magnoliopsida</taxon>
        <taxon>eudicotyledons</taxon>
        <taxon>Gunneridae</taxon>
        <taxon>Pentapetalae</taxon>
        <taxon>rosids</taxon>
        <taxon>Vitales</taxon>
        <taxon>Vitaceae</taxon>
        <taxon>Viteae</taxon>
        <taxon>Vitis</taxon>
    </lineage>
</organism>
<evidence type="ECO:0000256" key="8">
    <source>
        <dbReference type="ARBA" id="ARBA00022821"/>
    </source>
</evidence>
<evidence type="ECO:0000256" key="3">
    <source>
        <dbReference type="ARBA" id="ARBA00011982"/>
    </source>
</evidence>
<dbReference type="SMART" id="SM00369">
    <property type="entry name" value="LRR_TYP"/>
    <property type="match status" value="3"/>
</dbReference>
<dbReference type="GO" id="GO:0043068">
    <property type="term" value="P:positive regulation of programmed cell death"/>
    <property type="evidence" value="ECO:0007669"/>
    <property type="project" value="UniProtKB-ARBA"/>
</dbReference>
<evidence type="ECO:0000256" key="6">
    <source>
        <dbReference type="ARBA" id="ARBA00022737"/>
    </source>
</evidence>
<dbReference type="InterPro" id="IPR003591">
    <property type="entry name" value="Leu-rich_rpt_typical-subtyp"/>
</dbReference>
<keyword evidence="5" id="KW-0433">Leucine-rich repeat</keyword>
<proteinExistence type="inferred from homology"/>
<dbReference type="Gene3D" id="3.40.50.10140">
    <property type="entry name" value="Toll/interleukin-1 receptor homology (TIR) domain"/>
    <property type="match status" value="1"/>
</dbReference>
<dbReference type="GO" id="GO:0007165">
    <property type="term" value="P:signal transduction"/>
    <property type="evidence" value="ECO:0007669"/>
    <property type="project" value="InterPro"/>
</dbReference>
<reference evidence="15 16" key="1">
    <citation type="journal article" date="2023" name="BMC Biotechnol.">
        <title>Vitis rotundifolia cv Carlos genome sequencing.</title>
        <authorList>
            <person name="Huff M."/>
            <person name="Hulse-Kemp A."/>
            <person name="Scheffler B."/>
            <person name="Youngblood R."/>
            <person name="Simpson S."/>
            <person name="Babiker E."/>
            <person name="Staton M."/>
        </authorList>
    </citation>
    <scope>NUCLEOTIDE SEQUENCE [LARGE SCALE GENOMIC DNA]</scope>
    <source>
        <tissue evidence="15">Leaf</tissue>
    </source>
</reference>
<dbReference type="InterPro" id="IPR032675">
    <property type="entry name" value="LRR_dom_sf"/>
</dbReference>
<dbReference type="Pfam" id="PF01582">
    <property type="entry name" value="TIR"/>
    <property type="match status" value="1"/>
</dbReference>
<dbReference type="InterPro" id="IPR044974">
    <property type="entry name" value="Disease_R_plants"/>
</dbReference>
<sequence length="1184" mass="137080">MASICSQIASSSTSVIPWNHDVFLSFRGEDTRYKFTDHLYAALVNKGIRTFRDDKLKRGEEIAPELLKVIEESRLSIVVFSENYANSRWCLDELVKIMECRQKIRQVVVPIFYHVDPSDLRKQKGSFEKAFASHERHGRDSKEKIQRWRAALTEASNLSGWHLFEGYESKHIKKITENVFSRLNCKQFDVGSKLVGMDSRVKEISLLLHLESDDVRIIGICGIRGIGKTTITKVVYNQLFYEFEHTSFLENVSEISKNQGLLHLQNRLLGDILEVGENKYISTIGQGSNMIKNILRSKRVFIVLDDVDDSDQLESLVGNHDWLGKGSRVIITTRNKHLLTVQRVDELYEVEKLNFEEGYELFNWHAFRQNLPEQDFIDLSYDAVCYCQGLPLALKILGSLLVSKTIPQWESELHKLKREPDKKIQSILKRSFHELDHTQKDIFLDIACFFKGEDKDFVRRILDGCNFYVESGLKDLSDKCLITILDNWIDMHDLIQQMGREIVREEFPNEPSRWSRLWDSDDIERAFATSEVKTKMKKMEAIFLDLSRSKQIQFKANVFTQMKKLRLLKVYGREHYGFMRKEPKLILPENFEFPSYELRYLHWEGYSLKSLPSNFYGENLVEINLKDSNIRQLWQGNKLKVLDLSESEQLIEIPSFSNMSNLEQLILKNCTSLDKVDSSIKVLKNLNFLNLGGCKKLTSLPSSIQDLDSLETLYLNDCSNLEEFPKIKWSCMKGLKEILLDGTPIKELSFSIDDLTLLQTLSMSHCKNLRSLPSSICNLKSLQGLYLDGCMENLEHLVLTKTAIKELPSSIQHLKQLKELYVGGCSRLEKFPKNLESLKDSLTVLDLSNSNLMDGAIPNDVWCLSSLEVLNLRKNNFHHIPAAITQLCKLRYLKISHCKMLEGIPELPLSLRYIDAHDCTSLETLSSPSSLLWSSLLQWFKLVQFQDLQSFENCTGIMIPGSSGIPGWVLHQEMEKEVRIELPVNWYEDNHFLGFVLFCLYQNDNEYHLTCDLELHDDDSYEVVDRVGFPFRCEYCKINDAISDELWVTYYPKIRIPEKYHSNQFRNFQASFSATILDNDTILGDIKWCGIHLIHSQDHQQKNTLLLDFLGTQDDEHKHMPVLLDHPDNFQDNIESIAEDANGRVKRSRDDAEQNQGEEPPHKRLRTSISIFDSLTQAVMKIFQ</sequence>
<dbReference type="GO" id="GO:0050832">
    <property type="term" value="P:defense response to fungus"/>
    <property type="evidence" value="ECO:0007669"/>
    <property type="project" value="UniProtKB-ARBA"/>
</dbReference>
<dbReference type="Gene3D" id="3.80.10.10">
    <property type="entry name" value="Ribonuclease Inhibitor"/>
    <property type="match status" value="2"/>
</dbReference>
<dbReference type="InterPro" id="IPR058192">
    <property type="entry name" value="WHD_ROQ1-like"/>
</dbReference>
<gene>
    <name evidence="15" type="ORF">PVL29_025060</name>
</gene>
<dbReference type="GO" id="GO:0043531">
    <property type="term" value="F:ADP binding"/>
    <property type="evidence" value="ECO:0007669"/>
    <property type="project" value="InterPro"/>
</dbReference>
<keyword evidence="16" id="KW-1185">Reference proteome</keyword>
<feature type="region of interest" description="Disordered" evidence="13">
    <location>
        <begin position="1140"/>
        <end position="1164"/>
    </location>
</feature>
<dbReference type="SMART" id="SM00255">
    <property type="entry name" value="TIR"/>
    <property type="match status" value="1"/>
</dbReference>
<evidence type="ECO:0000313" key="16">
    <source>
        <dbReference type="Proteomes" id="UP001168098"/>
    </source>
</evidence>
<keyword evidence="6" id="KW-0677">Repeat</keyword>